<proteinExistence type="predicted"/>
<feature type="region of interest" description="Disordered" evidence="1">
    <location>
        <begin position="1"/>
        <end position="59"/>
    </location>
</feature>
<evidence type="ECO:0000313" key="3">
    <source>
        <dbReference type="Proteomes" id="UP000800092"/>
    </source>
</evidence>
<gene>
    <name evidence="2" type="ORF">EV356DRAFT_504930</name>
</gene>
<reference evidence="2" key="1">
    <citation type="journal article" date="2020" name="Stud. Mycol.">
        <title>101 Dothideomycetes genomes: a test case for predicting lifestyles and emergence of pathogens.</title>
        <authorList>
            <person name="Haridas S."/>
            <person name="Albert R."/>
            <person name="Binder M."/>
            <person name="Bloem J."/>
            <person name="Labutti K."/>
            <person name="Salamov A."/>
            <person name="Andreopoulos B."/>
            <person name="Baker S."/>
            <person name="Barry K."/>
            <person name="Bills G."/>
            <person name="Bluhm B."/>
            <person name="Cannon C."/>
            <person name="Castanera R."/>
            <person name="Culley D."/>
            <person name="Daum C."/>
            <person name="Ezra D."/>
            <person name="Gonzalez J."/>
            <person name="Henrissat B."/>
            <person name="Kuo A."/>
            <person name="Liang C."/>
            <person name="Lipzen A."/>
            <person name="Lutzoni F."/>
            <person name="Magnuson J."/>
            <person name="Mondo S."/>
            <person name="Nolan M."/>
            <person name="Ohm R."/>
            <person name="Pangilinan J."/>
            <person name="Park H.-J."/>
            <person name="Ramirez L."/>
            <person name="Alfaro M."/>
            <person name="Sun H."/>
            <person name="Tritt A."/>
            <person name="Yoshinaga Y."/>
            <person name="Zwiers L.-H."/>
            <person name="Turgeon B."/>
            <person name="Goodwin S."/>
            <person name="Spatafora J."/>
            <person name="Crous P."/>
            <person name="Grigoriev I."/>
        </authorList>
    </citation>
    <scope>NUCLEOTIDE SEQUENCE</scope>
    <source>
        <strain evidence="2">Tuck. ex Michener</strain>
    </source>
</reference>
<protein>
    <submittedName>
        <fullName evidence="2">Uncharacterized protein</fullName>
    </submittedName>
</protein>
<keyword evidence="3" id="KW-1185">Reference proteome</keyword>
<accession>A0A6A6H4M6</accession>
<feature type="compositionally biased region" description="Polar residues" evidence="1">
    <location>
        <begin position="214"/>
        <end position="234"/>
    </location>
</feature>
<dbReference type="AlphaFoldDB" id="A0A6A6H4M6"/>
<evidence type="ECO:0000256" key="1">
    <source>
        <dbReference type="SAM" id="MobiDB-lite"/>
    </source>
</evidence>
<feature type="region of interest" description="Disordered" evidence="1">
    <location>
        <begin position="190"/>
        <end position="234"/>
    </location>
</feature>
<dbReference type="OrthoDB" id="3943917at2759"/>
<feature type="compositionally biased region" description="Low complexity" evidence="1">
    <location>
        <begin position="11"/>
        <end position="34"/>
    </location>
</feature>
<organism evidence="2 3">
    <name type="scientific">Viridothelium virens</name>
    <name type="common">Speckled blister lichen</name>
    <name type="synonym">Trypethelium virens</name>
    <dbReference type="NCBI Taxonomy" id="1048519"/>
    <lineage>
        <taxon>Eukaryota</taxon>
        <taxon>Fungi</taxon>
        <taxon>Dikarya</taxon>
        <taxon>Ascomycota</taxon>
        <taxon>Pezizomycotina</taxon>
        <taxon>Dothideomycetes</taxon>
        <taxon>Dothideomycetes incertae sedis</taxon>
        <taxon>Trypetheliales</taxon>
        <taxon>Trypetheliaceae</taxon>
        <taxon>Viridothelium</taxon>
    </lineage>
</organism>
<sequence>MKRRISATTLPISPSNSSPSSSSSADVITPDSSSTTRLTTVPGQKCSGNPQPQQSSRASERKRIFLCGCEEAESKSTYEYLGFNSDTAQAIWTRYSTRDPDMPYGFLDFAEGQLGYILSGPSSDSQECNEFMTRVGVKPWLRQAILMDEFADLRNTATCVFWIMDTMEMRYRNLLSMIYKNQMMVEKRGHKPGQIGSLSKTPLTDDPTCRKRGSSLSAPSQTVLQQTYSDNPQQFSRDSERTMLFWAKDIEQCESVYNEQTGEIDLDPSCYCSGGFSGGRKVLSYWTSQRELADRYAQWAKYRSPDSGIGIIQIAPPNSWIKQLSPLYLWYDGCSI</sequence>
<dbReference type="EMBL" id="ML991813">
    <property type="protein sequence ID" value="KAF2232670.1"/>
    <property type="molecule type" value="Genomic_DNA"/>
</dbReference>
<dbReference type="Proteomes" id="UP000800092">
    <property type="component" value="Unassembled WGS sequence"/>
</dbReference>
<feature type="compositionally biased region" description="Polar residues" evidence="1">
    <location>
        <begin position="35"/>
        <end position="57"/>
    </location>
</feature>
<feature type="compositionally biased region" description="Polar residues" evidence="1">
    <location>
        <begin position="1"/>
        <end position="10"/>
    </location>
</feature>
<name>A0A6A6H4M6_VIRVR</name>
<evidence type="ECO:0000313" key="2">
    <source>
        <dbReference type="EMBL" id="KAF2232670.1"/>
    </source>
</evidence>